<organism evidence="2">
    <name type="scientific">Oryza glumipatula</name>
    <dbReference type="NCBI Taxonomy" id="40148"/>
    <lineage>
        <taxon>Eukaryota</taxon>
        <taxon>Viridiplantae</taxon>
        <taxon>Streptophyta</taxon>
        <taxon>Embryophyta</taxon>
        <taxon>Tracheophyta</taxon>
        <taxon>Spermatophyta</taxon>
        <taxon>Magnoliopsida</taxon>
        <taxon>Liliopsida</taxon>
        <taxon>Poales</taxon>
        <taxon>Poaceae</taxon>
        <taxon>BOP clade</taxon>
        <taxon>Oryzoideae</taxon>
        <taxon>Oryzeae</taxon>
        <taxon>Oryzinae</taxon>
        <taxon>Oryza</taxon>
    </lineage>
</organism>
<dbReference type="Gramene" id="OGLUM02G18600.1">
    <property type="protein sequence ID" value="OGLUM02G18600.1"/>
    <property type="gene ID" value="OGLUM02G18600"/>
</dbReference>
<keyword evidence="3" id="KW-1185">Reference proteome</keyword>
<reference evidence="2" key="1">
    <citation type="submission" date="2015-04" db="UniProtKB">
        <authorList>
            <consortium name="EnsemblPlants"/>
        </authorList>
    </citation>
    <scope>IDENTIFICATION</scope>
</reference>
<reference evidence="2" key="2">
    <citation type="submission" date="2018-05" db="EMBL/GenBank/DDBJ databases">
        <title>OgluRS3 (Oryza glumaepatula Reference Sequence Version 3).</title>
        <authorList>
            <person name="Zhang J."/>
            <person name="Kudrna D."/>
            <person name="Lee S."/>
            <person name="Talag J."/>
            <person name="Welchert J."/>
            <person name="Wing R.A."/>
        </authorList>
    </citation>
    <scope>NUCLEOTIDE SEQUENCE [LARGE SCALE GENOMIC DNA]</scope>
</reference>
<dbReference type="Proteomes" id="UP000026961">
    <property type="component" value="Chromosome 2"/>
</dbReference>
<evidence type="ECO:0000256" key="1">
    <source>
        <dbReference type="SAM" id="MobiDB-lite"/>
    </source>
</evidence>
<feature type="compositionally biased region" description="Pro residues" evidence="1">
    <location>
        <begin position="1"/>
        <end position="11"/>
    </location>
</feature>
<feature type="region of interest" description="Disordered" evidence="1">
    <location>
        <begin position="1"/>
        <end position="33"/>
    </location>
</feature>
<evidence type="ECO:0000313" key="3">
    <source>
        <dbReference type="Proteomes" id="UP000026961"/>
    </source>
</evidence>
<accession>A0A0D9YSW3</accession>
<name>A0A0D9YSW3_9ORYZ</name>
<sequence length="86" mass="9103">MGPLPSPPGLPPLSSLSLPRLSSSPSSSSSSSTLPQISDLLLLLIQLARSLAAENPARAGWLVLELQSPAPSQAPYQPRYKLHTVY</sequence>
<dbReference type="EnsemblPlants" id="OGLUM02G18600.1">
    <property type="protein sequence ID" value="OGLUM02G18600.1"/>
    <property type="gene ID" value="OGLUM02G18600"/>
</dbReference>
<protein>
    <submittedName>
        <fullName evidence="2">Uncharacterized protein</fullName>
    </submittedName>
</protein>
<proteinExistence type="predicted"/>
<dbReference type="AlphaFoldDB" id="A0A0D9YSW3"/>
<feature type="compositionally biased region" description="Low complexity" evidence="1">
    <location>
        <begin position="12"/>
        <end position="33"/>
    </location>
</feature>
<evidence type="ECO:0000313" key="2">
    <source>
        <dbReference type="EnsemblPlants" id="OGLUM02G18600.1"/>
    </source>
</evidence>
<dbReference type="HOGENOM" id="CLU_2501783_0_0_1"/>